<evidence type="ECO:0000259" key="8">
    <source>
        <dbReference type="PROSITE" id="PS51686"/>
    </source>
</evidence>
<dbReference type="CDD" id="cd02440">
    <property type="entry name" value="AdoMet_MTases"/>
    <property type="match status" value="1"/>
</dbReference>
<evidence type="ECO:0000256" key="4">
    <source>
        <dbReference type="ARBA" id="ARBA00022884"/>
    </source>
</evidence>
<dbReference type="PANTHER" id="PTHR22807">
    <property type="entry name" value="NOP2 YEAST -RELATED NOL1/NOP2/FMU SUN DOMAIN-CONTAINING"/>
    <property type="match status" value="1"/>
</dbReference>
<dbReference type="InterPro" id="IPR001678">
    <property type="entry name" value="MeTrfase_RsmB-F_NOP2_dom"/>
</dbReference>
<dbReference type="Pfam" id="PF21153">
    <property type="entry name" value="NSUN5_N"/>
    <property type="match status" value="1"/>
</dbReference>
<keyword evidence="3 6" id="KW-0949">S-adenosyl-L-methionine</keyword>
<feature type="region of interest" description="Disordered" evidence="7">
    <location>
        <begin position="1"/>
        <end position="30"/>
    </location>
</feature>
<dbReference type="InterPro" id="IPR048889">
    <property type="entry name" value="NSUN5_RCM1_N"/>
</dbReference>
<feature type="binding site" evidence="6">
    <location>
        <position position="248"/>
    </location>
    <ligand>
        <name>S-adenosyl-L-methionine</name>
        <dbReference type="ChEBI" id="CHEBI:59789"/>
    </ligand>
</feature>
<evidence type="ECO:0000256" key="1">
    <source>
        <dbReference type="ARBA" id="ARBA00022603"/>
    </source>
</evidence>
<dbReference type="PANTHER" id="PTHR22807:SF4">
    <property type="entry name" value="28S RRNA (CYTOSINE-C(5))-METHYLTRANSFERASE"/>
    <property type="match status" value="1"/>
</dbReference>
<feature type="binding site" evidence="6">
    <location>
        <position position="221"/>
    </location>
    <ligand>
        <name>S-adenosyl-L-methionine</name>
        <dbReference type="ChEBI" id="CHEBI:59789"/>
    </ligand>
</feature>
<dbReference type="PROSITE" id="PS51686">
    <property type="entry name" value="SAM_MT_RSMB_NOP"/>
    <property type="match status" value="1"/>
</dbReference>
<evidence type="ECO:0000256" key="6">
    <source>
        <dbReference type="PROSITE-ProRule" id="PRU01023"/>
    </source>
</evidence>
<dbReference type="InterPro" id="IPR023267">
    <property type="entry name" value="RCMT"/>
</dbReference>
<dbReference type="Pfam" id="PF21148">
    <property type="entry name" value="NSUN5_fdxn-like"/>
    <property type="match status" value="1"/>
</dbReference>
<feature type="binding site" evidence="6">
    <location>
        <position position="270"/>
    </location>
    <ligand>
        <name>S-adenosyl-L-methionine</name>
        <dbReference type="ChEBI" id="CHEBI:59789"/>
    </ligand>
</feature>
<dbReference type="InterPro" id="IPR029063">
    <property type="entry name" value="SAM-dependent_MTases_sf"/>
</dbReference>
<gene>
    <name evidence="9" type="ORF">WJX73_009331</name>
</gene>
<dbReference type="Gene3D" id="3.30.70.1170">
    <property type="entry name" value="Sun protein, domain 3"/>
    <property type="match status" value="1"/>
</dbReference>
<dbReference type="AlphaFoldDB" id="A0AAW1PH21"/>
<feature type="domain" description="SAM-dependent MTase RsmB/NOP-type" evidence="8">
    <location>
        <begin position="98"/>
        <end position="410"/>
    </location>
</feature>
<accession>A0AAW1PH21</accession>
<dbReference type="EMBL" id="JALJOQ010000027">
    <property type="protein sequence ID" value="KAK9808127.1"/>
    <property type="molecule type" value="Genomic_DNA"/>
</dbReference>
<dbReference type="InterPro" id="IPR049561">
    <property type="entry name" value="NSUN5_7_fdxn-like"/>
</dbReference>
<dbReference type="SUPFAM" id="SSF53335">
    <property type="entry name" value="S-adenosyl-L-methionine-dependent methyltransferases"/>
    <property type="match status" value="1"/>
</dbReference>
<dbReference type="GO" id="GO:0008173">
    <property type="term" value="F:RNA methyltransferase activity"/>
    <property type="evidence" value="ECO:0007669"/>
    <property type="project" value="InterPro"/>
</dbReference>
<feature type="active site" description="Nucleophile" evidence="6">
    <location>
        <position position="343"/>
    </location>
</feature>
<keyword evidence="1 6" id="KW-0489">Methyltransferase</keyword>
<dbReference type="GO" id="GO:0003723">
    <property type="term" value="F:RNA binding"/>
    <property type="evidence" value="ECO:0007669"/>
    <property type="project" value="UniProtKB-UniRule"/>
</dbReference>
<dbReference type="Gene3D" id="3.40.50.150">
    <property type="entry name" value="Vaccinia Virus protein VP39"/>
    <property type="match status" value="1"/>
</dbReference>
<sequence length="411" mass="44062">MGKKTSILHREQVQKSLQPKHHKKKQARGASTVSDHIVVVKPWACASIVSKQAAAIVRRILAADASRRADASIRSLTLAPSVQAKKATHAVVCETLRNLELLRSILGASELLSKHAALTEEVAYVLLYDLLLGQQAANCADVSVDEHLKDVLVFEPSVELHDHPLVVNTSLILQGKASCMAAHALNPQAGWTVVDACAAPGNKTSHLAGLMEGKGRVLAFDKDAARCKRLKDNMGAAGASIVSVQHADFLSLDFADPCFTSQGVQAALVDPSCSGSGTAHSRLDHLLPSAAAAARESSTTSDAAPDADRAVSKRVQRLAAFQERILRHALHLPGLQRLVYSTCSLHPEENEIVVQAVLPEASSLGFRLATALPDWPCRGLPLVQGSECLLRTDPEKHKMDGFFVALFVRDL</sequence>
<proteinExistence type="inferred from homology"/>
<comment type="similarity">
    <text evidence="6">Belongs to the class I-like SAM-binding methyltransferase superfamily. RsmB/NOP family.</text>
</comment>
<reference evidence="9 10" key="1">
    <citation type="journal article" date="2024" name="Nat. Commun.">
        <title>Phylogenomics reveals the evolutionary origins of lichenization in chlorophyte algae.</title>
        <authorList>
            <person name="Puginier C."/>
            <person name="Libourel C."/>
            <person name="Otte J."/>
            <person name="Skaloud P."/>
            <person name="Haon M."/>
            <person name="Grisel S."/>
            <person name="Petersen M."/>
            <person name="Berrin J.G."/>
            <person name="Delaux P.M."/>
            <person name="Dal Grande F."/>
            <person name="Keller J."/>
        </authorList>
    </citation>
    <scope>NUCLEOTIDE SEQUENCE [LARGE SCALE GENOMIC DNA]</scope>
    <source>
        <strain evidence="9 10">SAG 2036</strain>
    </source>
</reference>
<feature type="compositionally biased region" description="Basic residues" evidence="7">
    <location>
        <begin position="18"/>
        <end position="27"/>
    </location>
</feature>
<dbReference type="FunFam" id="3.40.50.150:FF:000164">
    <property type="entry name" value="Methyltransferase NSUN5, putative"/>
    <property type="match status" value="1"/>
</dbReference>
<evidence type="ECO:0000256" key="3">
    <source>
        <dbReference type="ARBA" id="ARBA00022691"/>
    </source>
</evidence>
<evidence type="ECO:0000256" key="7">
    <source>
        <dbReference type="SAM" id="MobiDB-lite"/>
    </source>
</evidence>
<dbReference type="PRINTS" id="PR02008">
    <property type="entry name" value="RCMTFAMILY"/>
</dbReference>
<evidence type="ECO:0000256" key="5">
    <source>
        <dbReference type="ARBA" id="ARBA00053002"/>
    </source>
</evidence>
<dbReference type="GO" id="GO:0070475">
    <property type="term" value="P:rRNA base methylation"/>
    <property type="evidence" value="ECO:0007669"/>
    <property type="project" value="TreeGrafter"/>
</dbReference>
<evidence type="ECO:0000313" key="9">
    <source>
        <dbReference type="EMBL" id="KAK9808127.1"/>
    </source>
</evidence>
<dbReference type="Pfam" id="PF01189">
    <property type="entry name" value="Methyltr_RsmB-F"/>
    <property type="match status" value="2"/>
</dbReference>
<comment type="caution">
    <text evidence="9">The sequence shown here is derived from an EMBL/GenBank/DDBJ whole genome shotgun (WGS) entry which is preliminary data.</text>
</comment>
<dbReference type="GO" id="GO:0005730">
    <property type="term" value="C:nucleolus"/>
    <property type="evidence" value="ECO:0007669"/>
    <property type="project" value="TreeGrafter"/>
</dbReference>
<evidence type="ECO:0000313" key="10">
    <source>
        <dbReference type="Proteomes" id="UP001465755"/>
    </source>
</evidence>
<keyword evidence="4 6" id="KW-0694">RNA-binding</keyword>
<evidence type="ECO:0000256" key="2">
    <source>
        <dbReference type="ARBA" id="ARBA00022679"/>
    </source>
</evidence>
<protein>
    <recommendedName>
        <fullName evidence="8">SAM-dependent MTase RsmB/NOP-type domain-containing protein</fullName>
    </recommendedName>
</protein>
<dbReference type="InterPro" id="IPR049560">
    <property type="entry name" value="MeTrfase_RsmB-F_NOP2_cat"/>
</dbReference>
<feature type="binding site" evidence="6">
    <location>
        <begin position="197"/>
        <end position="203"/>
    </location>
    <ligand>
        <name>S-adenosyl-L-methionine</name>
        <dbReference type="ChEBI" id="CHEBI:59789"/>
    </ligand>
</feature>
<dbReference type="Proteomes" id="UP001465755">
    <property type="component" value="Unassembled WGS sequence"/>
</dbReference>
<comment type="catalytic activity">
    <reaction evidence="5">
        <text>a cytidine in 25S rRNA + S-adenosyl-L-methionine = a 5-methylcytidine in 25S rRNA + S-adenosyl-L-homocysteine + H(+)</text>
        <dbReference type="Rhea" id="RHEA:47780"/>
        <dbReference type="Rhea" id="RHEA-COMP:11911"/>
        <dbReference type="Rhea" id="RHEA-COMP:11912"/>
        <dbReference type="ChEBI" id="CHEBI:15378"/>
        <dbReference type="ChEBI" id="CHEBI:57856"/>
        <dbReference type="ChEBI" id="CHEBI:59789"/>
        <dbReference type="ChEBI" id="CHEBI:74483"/>
        <dbReference type="ChEBI" id="CHEBI:82748"/>
    </reaction>
</comment>
<keyword evidence="10" id="KW-1185">Reference proteome</keyword>
<organism evidence="9 10">
    <name type="scientific">Symbiochloris irregularis</name>
    <dbReference type="NCBI Taxonomy" id="706552"/>
    <lineage>
        <taxon>Eukaryota</taxon>
        <taxon>Viridiplantae</taxon>
        <taxon>Chlorophyta</taxon>
        <taxon>core chlorophytes</taxon>
        <taxon>Trebouxiophyceae</taxon>
        <taxon>Trebouxiales</taxon>
        <taxon>Trebouxiaceae</taxon>
        <taxon>Symbiochloris</taxon>
    </lineage>
</organism>
<name>A0AAW1PH21_9CHLO</name>
<keyword evidence="2 6" id="KW-0808">Transferase</keyword>